<dbReference type="EMBL" id="AK087735">
    <property type="protein sequence ID" value="BAC39987.1"/>
    <property type="molecule type" value="mRNA"/>
</dbReference>
<name>Q8C2X9_MOUSE</name>
<reference evidence="1" key="2">
    <citation type="journal article" date="2000" name="Genome Res.">
        <title>Normalization and subtraction of cap-trapper-selected cDNAs to prepare full-length cDNA libraries for rapid discovery of new genes.</title>
        <authorList>
            <person name="Carninci P."/>
            <person name="Shibata Y."/>
            <person name="Hayatsu N."/>
            <person name="Sugahara Y."/>
            <person name="Shibata K."/>
            <person name="Itoh M."/>
            <person name="Konno H."/>
            <person name="Okazaki Y."/>
            <person name="Muramatsu M."/>
            <person name="Hayashizaki Y."/>
        </authorList>
    </citation>
    <scope>NUCLEOTIDE SEQUENCE</scope>
    <source>
        <strain evidence="1">C57BL/6J</strain>
        <tissue evidence="1">Ovary</tissue>
    </source>
</reference>
<reference evidence="1" key="5">
    <citation type="journal article" date="2002" name="Nature">
        <title>Analysis of the mouse transcriptome based on functional annotation of 60,770 full-length cDNAs.</title>
        <authorList>
            <consortium name="The FANTOM Consortium and the RIKEN Genome Exploration Research Group Phase I and II Team"/>
        </authorList>
    </citation>
    <scope>NUCLEOTIDE SEQUENCE</scope>
    <source>
        <strain evidence="1">C57BL/6J</strain>
        <tissue evidence="1">Ovary</tissue>
    </source>
</reference>
<protein>
    <submittedName>
        <fullName evidence="1">Uncharacterized protein</fullName>
    </submittedName>
</protein>
<accession>Q8C2X9</accession>
<evidence type="ECO:0000313" key="2">
    <source>
        <dbReference type="MGI" id="MGI:2147732"/>
    </source>
</evidence>
<gene>
    <name evidence="2" type="primary">E330013P04Rik</name>
</gene>
<dbReference type="MGI" id="MGI:2147732">
    <property type="gene designation" value="E330013P04Rik"/>
</dbReference>
<proteinExistence type="evidence at transcript level"/>
<reference evidence="1" key="7">
    <citation type="journal article" date="2005" name="Science">
        <title>The Transcriptional Landscape of the Mammalian Genome.</title>
        <authorList>
            <consortium name="The FANTOM Consortium"/>
            <consortium name="Riken Genome Exploration Research Group and Genome Science Group (Genome Network Project Core Group)"/>
        </authorList>
    </citation>
    <scope>NUCLEOTIDE SEQUENCE</scope>
    <source>
        <strain evidence="1">C57BL/6J</strain>
        <tissue evidence="1">Ovary</tissue>
    </source>
</reference>
<evidence type="ECO:0000313" key="1">
    <source>
        <dbReference type="EMBL" id="BAC39987.1"/>
    </source>
</evidence>
<reference evidence="1" key="1">
    <citation type="journal article" date="1999" name="Methods Enzymol.">
        <title>High-efficiency full-length cDNA cloning.</title>
        <authorList>
            <person name="Carninci P."/>
            <person name="Hayashizaki Y."/>
        </authorList>
    </citation>
    <scope>NUCLEOTIDE SEQUENCE</scope>
    <source>
        <strain evidence="1">C57BL/6J</strain>
        <tissue evidence="1">Ovary</tissue>
    </source>
</reference>
<organism evidence="1">
    <name type="scientific">Mus musculus</name>
    <name type="common">Mouse</name>
    <dbReference type="NCBI Taxonomy" id="10090"/>
    <lineage>
        <taxon>Eukaryota</taxon>
        <taxon>Metazoa</taxon>
        <taxon>Chordata</taxon>
        <taxon>Craniata</taxon>
        <taxon>Vertebrata</taxon>
        <taxon>Euteleostomi</taxon>
        <taxon>Mammalia</taxon>
        <taxon>Eutheria</taxon>
        <taxon>Euarchontoglires</taxon>
        <taxon>Glires</taxon>
        <taxon>Rodentia</taxon>
        <taxon>Myomorpha</taxon>
        <taxon>Muroidea</taxon>
        <taxon>Muridae</taxon>
        <taxon>Murinae</taxon>
        <taxon>Mus</taxon>
        <taxon>Mus</taxon>
    </lineage>
</organism>
<reference evidence="1" key="3">
    <citation type="journal article" date="2000" name="Genome Res.">
        <title>RIKEN integrated sequence analysis (RISA) system--384-format sequencing pipeline with 384 multicapillary sequencer.</title>
        <authorList>
            <person name="Shibata K."/>
            <person name="Itoh M."/>
            <person name="Aizawa K."/>
            <person name="Nagaoka S."/>
            <person name="Sasaki N."/>
            <person name="Carninci P."/>
            <person name="Konno H."/>
            <person name="Akiyama J."/>
            <person name="Nishi K."/>
            <person name="Kitsunai T."/>
            <person name="Tashiro H."/>
            <person name="Itoh M."/>
            <person name="Sumi N."/>
            <person name="Ishii Y."/>
            <person name="Nakamura S."/>
            <person name="Hazama M."/>
            <person name="Nishine T."/>
            <person name="Harada A."/>
            <person name="Yamamoto R."/>
            <person name="Matsumoto H."/>
            <person name="Sakaguchi S."/>
            <person name="Ikegami T."/>
            <person name="Kashiwagi K."/>
            <person name="Fujiwake S."/>
            <person name="Inoue K."/>
            <person name="Togawa Y."/>
            <person name="Izawa M."/>
            <person name="Ohara E."/>
            <person name="Watahiki M."/>
            <person name="Yoneda Y."/>
            <person name="Ishikawa T."/>
            <person name="Ozawa K."/>
            <person name="Tanaka T."/>
            <person name="Matsuura S."/>
            <person name="Kawai J."/>
            <person name="Okazaki Y."/>
            <person name="Muramatsu M."/>
            <person name="Inoue Y."/>
            <person name="Kira A."/>
            <person name="Hayashizaki Y."/>
        </authorList>
    </citation>
    <scope>NUCLEOTIDE SEQUENCE</scope>
    <source>
        <strain evidence="1">C57BL/6J</strain>
        <tissue evidence="1">Ovary</tissue>
    </source>
</reference>
<dbReference type="AGR" id="MGI:2147732"/>
<sequence length="104" mass="11524">MLTMSNATKLMGSKDIPVYHYCPSLQDLYSSISSCHQRPDHSLRVLTQSEQNQMRSKAIPASGTACPVCPLPTGNLGLYPRISLPVSFELNAFVNHCQDPQEYP</sequence>
<reference evidence="1" key="4">
    <citation type="journal article" date="2001" name="Nature">
        <title>Functional annotation of a full-length mouse cDNA collection.</title>
        <authorList>
            <consortium name="The RIKEN Genome Exploration Research Group Phase II Team and the FANTOM Consortium"/>
        </authorList>
    </citation>
    <scope>NUCLEOTIDE SEQUENCE</scope>
    <source>
        <strain evidence="1">C57BL/6J</strain>
        <tissue evidence="1">Ovary</tissue>
    </source>
</reference>
<reference evidence="1" key="8">
    <citation type="journal article" date="2005" name="Science">
        <title>Antisense Transcription in the Mammalian Transcriptome.</title>
        <authorList>
            <consortium name="RIKEN Genome Exploration Research Group and Genome Science Group (Genome Network Project Core Group) and the FANTOM Consortium"/>
        </authorList>
    </citation>
    <scope>NUCLEOTIDE SEQUENCE</scope>
    <source>
        <strain evidence="1">C57BL/6J</strain>
        <tissue evidence="1">Ovary</tissue>
    </source>
</reference>
<reference evidence="1" key="6">
    <citation type="submission" date="2002-04" db="EMBL/GenBank/DDBJ databases">
        <authorList>
            <person name="Adachi J."/>
            <person name="Aizawa K."/>
            <person name="Akimura T."/>
            <person name="Arakawa T."/>
            <person name="Bono H."/>
            <person name="Carninci P."/>
            <person name="Fukuda S."/>
            <person name="Furuno M."/>
            <person name="Hanagaki T."/>
            <person name="Hara A."/>
            <person name="Hashizume W."/>
            <person name="Hayashida K."/>
            <person name="Hayatsu N."/>
            <person name="Hiramoto K."/>
            <person name="Hiraoka T."/>
            <person name="Hirozane T."/>
            <person name="Hori F."/>
            <person name="Imotani K."/>
            <person name="Ishii Y."/>
            <person name="Itoh M."/>
            <person name="Kagawa I."/>
            <person name="Kasukawa T."/>
            <person name="Katoh H."/>
            <person name="Kawai J."/>
            <person name="Kojima Y."/>
            <person name="Kondo S."/>
            <person name="Konno H."/>
            <person name="Kouda M."/>
            <person name="Koya S."/>
            <person name="Kurihara C."/>
            <person name="Matsuyama T."/>
            <person name="Miyazaki A."/>
            <person name="Murata M."/>
            <person name="Nakamura M."/>
            <person name="Nishi K."/>
            <person name="Nomura K."/>
            <person name="Numazaki R."/>
            <person name="Ohno M."/>
            <person name="Ohsato N."/>
            <person name="Okazaki Y."/>
            <person name="Saito R."/>
            <person name="Saitoh H."/>
            <person name="Sakai C."/>
            <person name="Sakai K."/>
            <person name="Sakazume N."/>
            <person name="Sano H."/>
            <person name="Sasaki D."/>
            <person name="Shibata K."/>
            <person name="Shinagawa A."/>
            <person name="Shiraki T."/>
            <person name="Sogabe Y."/>
            <person name="Tagami M."/>
            <person name="Tagawa A."/>
            <person name="Takahashi F."/>
            <person name="Takaku-Akahira S."/>
            <person name="Takeda Y."/>
            <person name="Tanaka T."/>
            <person name="Tomaru A."/>
            <person name="Toya T."/>
            <person name="Yasunishi A."/>
            <person name="Muramatsu M."/>
            <person name="Hayashizaki Y."/>
        </authorList>
    </citation>
    <scope>NUCLEOTIDE SEQUENCE</scope>
    <source>
        <strain evidence="1">C57BL/6J</strain>
        <tissue evidence="1">Ovary</tissue>
    </source>
</reference>
<dbReference type="AlphaFoldDB" id="Q8C2X9"/>